<dbReference type="Gene3D" id="1.10.10.2120">
    <property type="match status" value="1"/>
</dbReference>
<reference evidence="1" key="2">
    <citation type="submission" date="2015-06" db="UniProtKB">
        <authorList>
            <consortium name="EnsemblMetazoa"/>
        </authorList>
    </citation>
    <scope>IDENTIFICATION</scope>
</reference>
<dbReference type="EMBL" id="CAQQ02076870">
    <property type="status" value="NOT_ANNOTATED_CDS"/>
    <property type="molecule type" value="Genomic_DNA"/>
</dbReference>
<protein>
    <submittedName>
        <fullName evidence="1">Uncharacterized protein</fullName>
    </submittedName>
</protein>
<dbReference type="OMA" id="QVEFHKV"/>
<proteinExistence type="predicted"/>
<dbReference type="HOGENOM" id="CLU_2375155_0_0_1"/>
<organism evidence="1 2">
    <name type="scientific">Megaselia scalaris</name>
    <name type="common">Humpbacked fly</name>
    <name type="synonym">Phora scalaris</name>
    <dbReference type="NCBI Taxonomy" id="36166"/>
    <lineage>
        <taxon>Eukaryota</taxon>
        <taxon>Metazoa</taxon>
        <taxon>Ecdysozoa</taxon>
        <taxon>Arthropoda</taxon>
        <taxon>Hexapoda</taxon>
        <taxon>Insecta</taxon>
        <taxon>Pterygota</taxon>
        <taxon>Neoptera</taxon>
        <taxon>Endopterygota</taxon>
        <taxon>Diptera</taxon>
        <taxon>Brachycera</taxon>
        <taxon>Muscomorpha</taxon>
        <taxon>Platypezoidea</taxon>
        <taxon>Phoridae</taxon>
        <taxon>Megaseliini</taxon>
        <taxon>Megaselia</taxon>
    </lineage>
</organism>
<reference evidence="2" key="1">
    <citation type="submission" date="2013-02" db="EMBL/GenBank/DDBJ databases">
        <authorList>
            <person name="Hughes D."/>
        </authorList>
    </citation>
    <scope>NUCLEOTIDE SEQUENCE</scope>
    <source>
        <strain>Durham</strain>
        <strain evidence="2">NC isolate 2 -- Noor lab</strain>
    </source>
</reference>
<dbReference type="Proteomes" id="UP000015102">
    <property type="component" value="Unassembled WGS sequence"/>
</dbReference>
<keyword evidence="2" id="KW-1185">Reference proteome</keyword>
<sequence>MMAKNIPRRQAIPVLYTRGSHYEVGFDMFYLFQTFVRNLIKFIHLCICLFKNAYNETLESVKQSFPQYIRELEGIADGAQVEFHKVMYKLKQILN</sequence>
<evidence type="ECO:0000313" key="1">
    <source>
        <dbReference type="EnsemblMetazoa" id="MESCA000843-PA"/>
    </source>
</evidence>
<evidence type="ECO:0000313" key="2">
    <source>
        <dbReference type="Proteomes" id="UP000015102"/>
    </source>
</evidence>
<dbReference type="AlphaFoldDB" id="T1GC45"/>
<accession>T1GC45</accession>
<dbReference type="EnsemblMetazoa" id="MESCA000843-RA">
    <property type="protein sequence ID" value="MESCA000843-PA"/>
    <property type="gene ID" value="MESCA000843"/>
</dbReference>
<name>T1GC45_MEGSC</name>
<dbReference type="STRING" id="36166.T1GC45"/>